<evidence type="ECO:0000313" key="1">
    <source>
        <dbReference type="EMBL" id="KNE02548.1"/>
    </source>
</evidence>
<reference evidence="2" key="1">
    <citation type="journal article" date="2015" name="BMC Genomics">
        <title>Draft genome of a commonly misdiagnosed multidrug resistant pathogen Candida auris.</title>
        <authorList>
            <person name="Chatterjee S."/>
            <person name="Alampalli S.V."/>
            <person name="Nageshan R.K."/>
            <person name="Chettiar S.T."/>
            <person name="Joshi S."/>
            <person name="Tatu U.S."/>
        </authorList>
    </citation>
    <scope>NUCLEOTIDE SEQUENCE [LARGE SCALE GENOMIC DNA]</scope>
    <source>
        <strain evidence="2">6684</strain>
    </source>
</reference>
<evidence type="ECO:0000313" key="2">
    <source>
        <dbReference type="Proteomes" id="UP000037122"/>
    </source>
</evidence>
<name>A0A0L0P866_CANAR</name>
<dbReference type="EMBL" id="LGST01000003">
    <property type="protein sequence ID" value="KNE02548.1"/>
    <property type="molecule type" value="Genomic_DNA"/>
</dbReference>
<accession>A0A0L0P866</accession>
<dbReference type="Proteomes" id="UP000037122">
    <property type="component" value="Unassembled WGS sequence"/>
</dbReference>
<dbReference type="VEuPathDB" id="FungiDB:QG37_00358"/>
<gene>
    <name evidence="1" type="ORF">QG37_00358</name>
</gene>
<organism evidence="1 2">
    <name type="scientific">Candidozyma auris</name>
    <name type="common">Yeast</name>
    <name type="synonym">Candida auris</name>
    <dbReference type="NCBI Taxonomy" id="498019"/>
    <lineage>
        <taxon>Eukaryota</taxon>
        <taxon>Fungi</taxon>
        <taxon>Dikarya</taxon>
        <taxon>Ascomycota</taxon>
        <taxon>Saccharomycotina</taxon>
        <taxon>Pichiomycetes</taxon>
        <taxon>Metschnikowiaceae</taxon>
        <taxon>Candidozyma</taxon>
    </lineage>
</organism>
<comment type="caution">
    <text evidence="1">The sequence shown here is derived from an EMBL/GenBank/DDBJ whole genome shotgun (WGS) entry which is preliminary data.</text>
</comment>
<protein>
    <submittedName>
        <fullName evidence="1">Uncharacterized protein</fullName>
    </submittedName>
</protein>
<proteinExistence type="predicted"/>
<sequence>MSHANSSRNEVKKFEEIGVRDFQMTLYRTSLAGGLLMIEPDIIIPVFLSKPQSNLKTS</sequence>
<dbReference type="AlphaFoldDB" id="A0A0L0P866"/>